<proteinExistence type="predicted"/>
<gene>
    <name evidence="1" type="ORF">MAF45_09760</name>
</gene>
<dbReference type="EMBL" id="JAKNCT010000012">
    <property type="protein sequence ID" value="MCG5031722.1"/>
    <property type="molecule type" value="Genomic_DNA"/>
</dbReference>
<organism evidence="1 2">
    <name type="scientific">Mesosutterella porci</name>
    <dbReference type="NCBI Taxonomy" id="2915351"/>
    <lineage>
        <taxon>Bacteria</taxon>
        <taxon>Pseudomonadati</taxon>
        <taxon>Pseudomonadota</taxon>
        <taxon>Betaproteobacteria</taxon>
        <taxon>Burkholderiales</taxon>
        <taxon>Sutterellaceae</taxon>
        <taxon>Mesosutterella</taxon>
    </lineage>
</organism>
<name>A0ABS9MSX0_9BURK</name>
<evidence type="ECO:0000313" key="1">
    <source>
        <dbReference type="EMBL" id="MCG5031722.1"/>
    </source>
</evidence>
<dbReference type="RefSeq" id="WP_237980188.1">
    <property type="nucleotide sequence ID" value="NZ_JAKNCT010000012.1"/>
</dbReference>
<accession>A0ABS9MSX0</accession>
<sequence length="364" mass="39348">MSNAYFLIPGGLLPPKAASEALDAEARQSLEELLGDCRASAPQQLAQGLLLPFARCTHHLWFWAAVTRARTTPAHAGYEWLAENGPALAGEVWSVTPCRLQDGRTAGLGGSPLTPQEVEQCSPALRAVLEKSGFVLQLWDAEWYATRKQDWEVVARPWRCQEGFAADDEEALAGDRGAALALMKACGEALAGTQVSQLRREAGLPAPDFAWISGGGRAVRFYPPTKVRAVLSDEPVLLSWAREAGILKEYTATASALAWPADAPPGDVIAVVSDLWEPWLQSDWQAWRRALPKALDKVRTLRSLARLRGSETAVFVACGRGCAVTLAPERKTLHSRLLGRFSTRRGPGLTWIADPGLSPDGAAP</sequence>
<protein>
    <submittedName>
        <fullName evidence="1">Uncharacterized protein</fullName>
    </submittedName>
</protein>
<evidence type="ECO:0000313" key="2">
    <source>
        <dbReference type="Proteomes" id="UP001297600"/>
    </source>
</evidence>
<comment type="caution">
    <text evidence="1">The sequence shown here is derived from an EMBL/GenBank/DDBJ whole genome shotgun (WGS) entry which is preliminary data.</text>
</comment>
<reference evidence="1 2" key="1">
    <citation type="submission" date="2022-02" db="EMBL/GenBank/DDBJ databases">
        <title>Mesosutterella porci, a novel member of the family Sutterellaceae from pig feces.</title>
        <authorList>
            <person name="Wylensek D."/>
            <person name="Clavel T."/>
        </authorList>
    </citation>
    <scope>NUCLEOTIDE SEQUENCE [LARGE SCALE GENOMIC DNA]</scope>
    <source>
        <strain evidence="2">oilRF-744-wt-GAM-9</strain>
    </source>
</reference>
<keyword evidence="2" id="KW-1185">Reference proteome</keyword>
<dbReference type="Proteomes" id="UP001297600">
    <property type="component" value="Unassembled WGS sequence"/>
</dbReference>